<reference evidence="1 2" key="1">
    <citation type="submission" date="2018-06" db="EMBL/GenBank/DDBJ databases">
        <authorList>
            <consortium name="Pathogen Informatics"/>
            <person name="Doyle S."/>
        </authorList>
    </citation>
    <scope>NUCLEOTIDE SEQUENCE [LARGE SCALE GENOMIC DNA]</scope>
    <source>
        <strain evidence="1 2">NCTC11842</strain>
    </source>
</reference>
<accession>A0A2X2C3E6</accession>
<dbReference type="RefSeq" id="WP_112297567.1">
    <property type="nucleotide sequence ID" value="NZ_UAUF01000007.1"/>
</dbReference>
<evidence type="ECO:0000313" key="1">
    <source>
        <dbReference type="EMBL" id="SPZ02547.1"/>
    </source>
</evidence>
<evidence type="ECO:0000313" key="2">
    <source>
        <dbReference type="Proteomes" id="UP000250443"/>
    </source>
</evidence>
<dbReference type="InterPro" id="IPR021693">
    <property type="entry name" value="DUF3275"/>
</dbReference>
<name>A0A2X2C3E6_PSELU</name>
<protein>
    <submittedName>
        <fullName evidence="1">Protein of uncharacterized function (DUF3275)</fullName>
    </submittedName>
</protein>
<organism evidence="1 2">
    <name type="scientific">Pseudomonas luteola</name>
    <dbReference type="NCBI Taxonomy" id="47886"/>
    <lineage>
        <taxon>Bacteria</taxon>
        <taxon>Pseudomonadati</taxon>
        <taxon>Pseudomonadota</taxon>
        <taxon>Gammaproteobacteria</taxon>
        <taxon>Pseudomonadales</taxon>
        <taxon>Pseudomonadaceae</taxon>
        <taxon>Pseudomonas</taxon>
    </lineage>
</organism>
<dbReference type="Pfam" id="PF11679">
    <property type="entry name" value="DUF3275"/>
    <property type="match status" value="1"/>
</dbReference>
<dbReference type="EMBL" id="UAUF01000007">
    <property type="protein sequence ID" value="SPZ02547.1"/>
    <property type="molecule type" value="Genomic_DNA"/>
</dbReference>
<sequence>MITISGQLAIRTIVGRNGDFNVGRLTTSIGEFVVKDAQLDQYNEGKYDGQFVITEIKPSSYSHRGRFVMEIRAHLAGMTLDDLDNLTQEDTDDLDDRERDPIEEDVIPTEPLLAKPTFNKPRPSYSDDTMPFGIDMQRLPTRKPSDDEVLFGTLWPLGSVVKIDPTVSRQLIRDQCKRLGELGYVLDFRLQQWSLNSESELGGNV</sequence>
<dbReference type="Proteomes" id="UP000250443">
    <property type="component" value="Unassembled WGS sequence"/>
</dbReference>
<dbReference type="AlphaFoldDB" id="A0A2X2C3E6"/>
<gene>
    <name evidence="1" type="ORF">NCTC11842_00669</name>
</gene>
<proteinExistence type="predicted"/>